<dbReference type="PANTHER" id="PTHR33910">
    <property type="entry name" value="PROTEIN TRANSLOCASE SUBUNIT SECE"/>
    <property type="match status" value="1"/>
</dbReference>
<comment type="function">
    <text evidence="9">Essential subunit of the Sec protein translocation channel SecYEG. Clamps together the 2 halves of SecY. May contact the channel plug during translocation.</text>
</comment>
<dbReference type="GO" id="GO:0065002">
    <property type="term" value="P:intracellular protein transmembrane transport"/>
    <property type="evidence" value="ECO:0007669"/>
    <property type="project" value="UniProtKB-UniRule"/>
</dbReference>
<keyword evidence="3 9" id="KW-1003">Cell membrane</keyword>
<keyword evidence="2 9" id="KW-0813">Transport</keyword>
<comment type="subunit">
    <text evidence="9">Component of the Sec protein translocase complex. Heterotrimer consisting of SecY, SecE and SecG subunits. The heterotrimers can form oligomers, although 1 heterotrimer is thought to be able to translocate proteins. Interacts with the ribosome. Interacts with SecDF, and other proteins may be involved. Interacts with SecA.</text>
</comment>
<dbReference type="GO" id="GO:0043952">
    <property type="term" value="P:protein transport by the Sec complex"/>
    <property type="evidence" value="ECO:0007669"/>
    <property type="project" value="UniProtKB-UniRule"/>
</dbReference>
<comment type="subcellular location">
    <subcellularLocation>
        <location evidence="1">Membrane</location>
    </subcellularLocation>
</comment>
<feature type="transmembrane region" description="Helical" evidence="9">
    <location>
        <begin position="38"/>
        <end position="56"/>
    </location>
</feature>
<comment type="caution">
    <text evidence="9">Lacks conserved residue(s) required for the propagation of feature annotation.</text>
</comment>
<dbReference type="GO" id="GO:0005886">
    <property type="term" value="C:plasma membrane"/>
    <property type="evidence" value="ECO:0007669"/>
    <property type="project" value="UniProtKB-UniRule"/>
</dbReference>
<gene>
    <name evidence="9 10" type="primary">secE</name>
    <name evidence="10" type="ORF">DC094_17980</name>
</gene>
<evidence type="ECO:0000256" key="6">
    <source>
        <dbReference type="ARBA" id="ARBA00022989"/>
    </source>
</evidence>
<keyword evidence="5 9" id="KW-0653">Protein transport</keyword>
<dbReference type="NCBIfam" id="TIGR00964">
    <property type="entry name" value="secE_bact"/>
    <property type="match status" value="1"/>
</dbReference>
<evidence type="ECO:0000256" key="7">
    <source>
        <dbReference type="ARBA" id="ARBA00023010"/>
    </source>
</evidence>
<evidence type="ECO:0000256" key="9">
    <source>
        <dbReference type="HAMAP-Rule" id="MF_00422"/>
    </source>
</evidence>
<feature type="transmembrane region" description="Helical" evidence="9">
    <location>
        <begin position="92"/>
        <end position="115"/>
    </location>
</feature>
<dbReference type="RefSeq" id="WP_116688520.1">
    <property type="nucleotide sequence ID" value="NZ_CAWNYD010000009.1"/>
</dbReference>
<dbReference type="Proteomes" id="UP000244906">
    <property type="component" value="Unassembled WGS sequence"/>
</dbReference>
<dbReference type="AlphaFoldDB" id="A0A2V1GR39"/>
<dbReference type="GO" id="GO:0006605">
    <property type="term" value="P:protein targeting"/>
    <property type="evidence" value="ECO:0007669"/>
    <property type="project" value="UniProtKB-UniRule"/>
</dbReference>
<organism evidence="10 11">
    <name type="scientific">Pelagibaculum spongiae</name>
    <dbReference type="NCBI Taxonomy" id="2080658"/>
    <lineage>
        <taxon>Bacteria</taxon>
        <taxon>Pseudomonadati</taxon>
        <taxon>Pseudomonadota</taxon>
        <taxon>Gammaproteobacteria</taxon>
        <taxon>Oceanospirillales</taxon>
        <taxon>Pelagibaculum</taxon>
    </lineage>
</organism>
<evidence type="ECO:0000256" key="1">
    <source>
        <dbReference type="ARBA" id="ARBA00004370"/>
    </source>
</evidence>
<keyword evidence="4 9" id="KW-0812">Transmembrane</keyword>
<evidence type="ECO:0000256" key="4">
    <source>
        <dbReference type="ARBA" id="ARBA00022692"/>
    </source>
</evidence>
<name>A0A2V1GR39_9GAMM</name>
<dbReference type="PANTHER" id="PTHR33910:SF1">
    <property type="entry name" value="PROTEIN TRANSLOCASE SUBUNIT SECE"/>
    <property type="match status" value="1"/>
</dbReference>
<keyword evidence="8 9" id="KW-0472">Membrane</keyword>
<dbReference type="EMBL" id="QDDL01000009">
    <property type="protein sequence ID" value="PVZ65764.1"/>
    <property type="molecule type" value="Genomic_DNA"/>
</dbReference>
<feature type="transmembrane region" description="Helical" evidence="9">
    <location>
        <begin position="12"/>
        <end position="32"/>
    </location>
</feature>
<reference evidence="10 11" key="1">
    <citation type="submission" date="2018-04" db="EMBL/GenBank/DDBJ databases">
        <title>Thalassorhabdus spongiae gen. nov., sp. nov., isolated from a marine sponge in South-West Iceland.</title>
        <authorList>
            <person name="Knobloch S."/>
            <person name="Daussin A."/>
            <person name="Johannsson R."/>
            <person name="Marteinsson V.T."/>
        </authorList>
    </citation>
    <scope>NUCLEOTIDE SEQUENCE [LARGE SCALE GENOMIC DNA]</scope>
    <source>
        <strain evidence="10 11">Hp12</strain>
    </source>
</reference>
<keyword evidence="6 9" id="KW-1133">Transmembrane helix</keyword>
<dbReference type="InterPro" id="IPR005807">
    <property type="entry name" value="SecE_bac"/>
</dbReference>
<dbReference type="OrthoDB" id="9806365at2"/>
<comment type="caution">
    <text evidence="10">The sequence shown here is derived from an EMBL/GenBank/DDBJ whole genome shotgun (WGS) entry which is preliminary data.</text>
</comment>
<dbReference type="Gene3D" id="1.20.5.1030">
    <property type="entry name" value="Preprotein translocase secy subunit"/>
    <property type="match status" value="1"/>
</dbReference>
<evidence type="ECO:0000256" key="5">
    <source>
        <dbReference type="ARBA" id="ARBA00022927"/>
    </source>
</evidence>
<keyword evidence="11" id="KW-1185">Reference proteome</keyword>
<dbReference type="GO" id="GO:0008320">
    <property type="term" value="F:protein transmembrane transporter activity"/>
    <property type="evidence" value="ECO:0007669"/>
    <property type="project" value="UniProtKB-UniRule"/>
</dbReference>
<accession>A0A2V1GR39</accession>
<dbReference type="InterPro" id="IPR001901">
    <property type="entry name" value="Translocase_SecE/Sec61-g"/>
</dbReference>
<evidence type="ECO:0000256" key="3">
    <source>
        <dbReference type="ARBA" id="ARBA00022475"/>
    </source>
</evidence>
<sequence>MSMEQTESKMDSVKWVAVAVLVAVAIIGDNQLAIENGFYRLLGLLAIAGVSAFIALQTSKGKNARGFAHDAYGEARKVVWPSRAETTQTTGIVMFAVLIMGIFLYLVDMLLGFGVEYLTSLGG</sequence>
<proteinExistence type="inferred from homology"/>
<dbReference type="GO" id="GO:0009306">
    <property type="term" value="P:protein secretion"/>
    <property type="evidence" value="ECO:0007669"/>
    <property type="project" value="UniProtKB-UniRule"/>
</dbReference>
<protein>
    <recommendedName>
        <fullName evidence="9">Protein translocase subunit SecE</fullName>
    </recommendedName>
</protein>
<evidence type="ECO:0000313" key="11">
    <source>
        <dbReference type="Proteomes" id="UP000244906"/>
    </source>
</evidence>
<dbReference type="HAMAP" id="MF_00422">
    <property type="entry name" value="SecE"/>
    <property type="match status" value="1"/>
</dbReference>
<evidence type="ECO:0000256" key="2">
    <source>
        <dbReference type="ARBA" id="ARBA00022448"/>
    </source>
</evidence>
<keyword evidence="7 9" id="KW-0811">Translocation</keyword>
<dbReference type="Pfam" id="PF00584">
    <property type="entry name" value="SecE"/>
    <property type="match status" value="1"/>
</dbReference>
<comment type="similarity">
    <text evidence="9">Belongs to the SecE/SEC61-gamma family.</text>
</comment>
<dbReference type="InterPro" id="IPR038379">
    <property type="entry name" value="SecE_sf"/>
</dbReference>
<evidence type="ECO:0000313" key="10">
    <source>
        <dbReference type="EMBL" id="PVZ65764.1"/>
    </source>
</evidence>
<evidence type="ECO:0000256" key="8">
    <source>
        <dbReference type="ARBA" id="ARBA00023136"/>
    </source>
</evidence>
<dbReference type="PRINTS" id="PR01650">
    <property type="entry name" value="SECETRNLCASE"/>
</dbReference>